<dbReference type="InterPro" id="IPR005225">
    <property type="entry name" value="Small_GTP-bd"/>
</dbReference>
<dbReference type="Gene3D" id="3.40.50.300">
    <property type="entry name" value="P-loop containing nucleotide triphosphate hydrolases"/>
    <property type="match status" value="1"/>
</dbReference>
<keyword evidence="4" id="KW-0648">Protein biosynthesis</keyword>
<dbReference type="PANTHER" id="PTHR43261:SF6">
    <property type="entry name" value="ELONGATION FACTOR G-LIKE PROTEIN"/>
    <property type="match status" value="1"/>
</dbReference>
<dbReference type="GO" id="GO:0003924">
    <property type="term" value="F:GTPase activity"/>
    <property type="evidence" value="ECO:0007669"/>
    <property type="project" value="InterPro"/>
</dbReference>
<dbReference type="InterPro" id="IPR020568">
    <property type="entry name" value="Ribosomal_Su5_D2-typ_SF"/>
</dbReference>
<dbReference type="CDD" id="cd04170">
    <property type="entry name" value="EF-G_bact"/>
    <property type="match status" value="1"/>
</dbReference>
<dbReference type="InterPro" id="IPR000795">
    <property type="entry name" value="T_Tr_GTP-bd_dom"/>
</dbReference>
<proteinExistence type="predicted"/>
<dbReference type="InterPro" id="IPR027417">
    <property type="entry name" value="P-loop_NTPase"/>
</dbReference>
<dbReference type="Gene3D" id="3.30.230.10">
    <property type="match status" value="1"/>
</dbReference>
<keyword evidence="3 8" id="KW-0251">Elongation factor</keyword>
<evidence type="ECO:0000256" key="3">
    <source>
        <dbReference type="ARBA" id="ARBA00022768"/>
    </source>
</evidence>
<evidence type="ECO:0000256" key="6">
    <source>
        <dbReference type="ARBA" id="ARBA00024731"/>
    </source>
</evidence>
<dbReference type="Pfam" id="PF22042">
    <property type="entry name" value="EF-G_D2"/>
    <property type="match status" value="1"/>
</dbReference>
<dbReference type="InterPro" id="IPR047872">
    <property type="entry name" value="EFG_IV"/>
</dbReference>
<dbReference type="SUPFAM" id="SSF52540">
    <property type="entry name" value="P-loop containing nucleoside triphosphate hydrolases"/>
    <property type="match status" value="1"/>
</dbReference>
<evidence type="ECO:0000256" key="2">
    <source>
        <dbReference type="ARBA" id="ARBA00022741"/>
    </source>
</evidence>
<evidence type="ECO:0000259" key="7">
    <source>
        <dbReference type="PROSITE" id="PS51722"/>
    </source>
</evidence>
<dbReference type="Pfam" id="PF03764">
    <property type="entry name" value="EFG_IV"/>
    <property type="match status" value="1"/>
</dbReference>
<dbReference type="SMART" id="SM00889">
    <property type="entry name" value="EFG_IV"/>
    <property type="match status" value="1"/>
</dbReference>
<dbReference type="CDD" id="cd16262">
    <property type="entry name" value="EFG_III"/>
    <property type="match status" value="1"/>
</dbReference>
<name>A0A450XF01_9GAMM</name>
<dbReference type="AlphaFoldDB" id="A0A450XF01"/>
<dbReference type="InterPro" id="IPR035647">
    <property type="entry name" value="EFG_III/V"/>
</dbReference>
<sequence length="683" mass="74265">MPNYTTSDIRNIALLGQGGAGKTTLMEALLCKAGVIPAPGDVTKGTSVCDFDPQEKTHQRSLYSALVSLDYNGKHINLIDTPGYPDFLGHTITILPAVETAVLVLDARVGLEMSGQRMMESAARAGRCRMVVINKIDAEETNLENVLQQVNDTFGSGCLPLNLPTGGGAGVVDCFFSAEDVETDFSSVAQAHTQVMEQIVEMDEELMERYLEEGDTLDPALLQDAFKKALREGHLVPVCFTAGQNDVGVSELLNLFAAVMPNPQEGNAIVLRKSKKEDAEEFSPDFDAKGNVLAHVFKVLIDPFVGKLGIFRIHQGTVTKDSQLFIGDGRKPFKVGHLFKLRGKEHMEVESGIPGDLCAVTKVEEVHFDAILHDSHDHDEVQPPVIDSPVPMFGLAIQAKTRGDEQKLSDTLHKLDTEDPSFLIEQNVATNETVIRGLGELHLRIMLERMKERYHVEVDTRPPRIAYRETITMSAEGHHRHKKQTGGAGQFGEVFLRVEPLPRGTGFEFVDAIVGGVIPQQFIPAVEKGVRQVLDAGAIAGYTVEDVKVTVHDGKYHPVDSKEIAFISAGKKAFLDAVSKAKPIVLEPIVNIDVTVPQDNMGDIAGGISGKRGKISGTTALSNGMATVSGQVPLSELEMYQSELKSITGGAGMYTIVPSHYDPVPTQTQQQLMADFKPGQEEE</sequence>
<reference evidence="8" key="1">
    <citation type="submission" date="2019-02" db="EMBL/GenBank/DDBJ databases">
        <authorList>
            <person name="Gruber-Vodicka R. H."/>
            <person name="Seah K. B. B."/>
        </authorList>
    </citation>
    <scope>NUCLEOTIDE SEQUENCE</scope>
    <source>
        <strain evidence="8">BECK_BZ197</strain>
    </source>
</reference>
<dbReference type="PRINTS" id="PR00315">
    <property type="entry name" value="ELONGATNFCT"/>
</dbReference>
<dbReference type="SUPFAM" id="SSF50447">
    <property type="entry name" value="Translation proteins"/>
    <property type="match status" value="1"/>
</dbReference>
<dbReference type="InterPro" id="IPR009000">
    <property type="entry name" value="Transl_B-barrel_sf"/>
</dbReference>
<dbReference type="FunFam" id="3.30.70.240:FF:000001">
    <property type="entry name" value="Elongation factor G"/>
    <property type="match status" value="1"/>
</dbReference>
<dbReference type="InterPro" id="IPR035649">
    <property type="entry name" value="EFG_V"/>
</dbReference>
<dbReference type="InterPro" id="IPR053905">
    <property type="entry name" value="EF-G-like_DII"/>
</dbReference>
<comment type="function">
    <text evidence="6">Catalyzes the GTP-dependent ribosomal translocation step during translation elongation. During this step, the ribosome changes from the pre-translocational (PRE) to the post-translocational (POST) state as the newly formed A-site-bound peptidyl-tRNA and P-site-bound deacylated tRNA move to the P and E sites, respectively. Catalyzes the coordinated movement of the two tRNA molecules, the mRNA and conformational changes in the ribosome.</text>
</comment>
<organism evidence="8">
    <name type="scientific">Candidatus Kentrum sp. MB</name>
    <dbReference type="NCBI Taxonomy" id="2138164"/>
    <lineage>
        <taxon>Bacteria</taxon>
        <taxon>Pseudomonadati</taxon>
        <taxon>Pseudomonadota</taxon>
        <taxon>Gammaproteobacteria</taxon>
        <taxon>Candidatus Kentrum</taxon>
    </lineage>
</organism>
<dbReference type="NCBIfam" id="TIGR00231">
    <property type="entry name" value="small_GTP"/>
    <property type="match status" value="1"/>
</dbReference>
<keyword evidence="2" id="KW-0547">Nucleotide-binding</keyword>
<dbReference type="InterPro" id="IPR014721">
    <property type="entry name" value="Ribsml_uS5_D2-typ_fold_subgr"/>
</dbReference>
<dbReference type="Gene3D" id="3.30.70.870">
    <property type="entry name" value="Elongation Factor G (Translational Gtpase), domain 3"/>
    <property type="match status" value="1"/>
</dbReference>
<dbReference type="EMBL" id="CAADFO010000031">
    <property type="protein sequence ID" value="VFK27838.1"/>
    <property type="molecule type" value="Genomic_DNA"/>
</dbReference>
<dbReference type="CDD" id="cd03713">
    <property type="entry name" value="EFG_mtEFG_C"/>
    <property type="match status" value="1"/>
</dbReference>
<dbReference type="InterPro" id="IPR041095">
    <property type="entry name" value="EFG_II"/>
</dbReference>
<evidence type="ECO:0000256" key="1">
    <source>
        <dbReference type="ARBA" id="ARBA00017872"/>
    </source>
</evidence>
<accession>A0A450XF01</accession>
<evidence type="ECO:0000256" key="5">
    <source>
        <dbReference type="ARBA" id="ARBA00023134"/>
    </source>
</evidence>
<dbReference type="Pfam" id="PF14492">
    <property type="entry name" value="EFG_III"/>
    <property type="match status" value="1"/>
</dbReference>
<keyword evidence="5" id="KW-0342">GTP-binding</keyword>
<dbReference type="Pfam" id="PF00009">
    <property type="entry name" value="GTP_EFTU"/>
    <property type="match status" value="1"/>
</dbReference>
<dbReference type="NCBIfam" id="NF009381">
    <property type="entry name" value="PRK12740.1-5"/>
    <property type="match status" value="1"/>
</dbReference>
<dbReference type="FunFam" id="3.30.230.10:FF:000003">
    <property type="entry name" value="Elongation factor G"/>
    <property type="match status" value="1"/>
</dbReference>
<gene>
    <name evidence="8" type="ORF">BECKMB1821G_GA0114241_10316</name>
</gene>
<dbReference type="InterPro" id="IPR000640">
    <property type="entry name" value="EFG_V-like"/>
</dbReference>
<dbReference type="GO" id="GO:0005525">
    <property type="term" value="F:GTP binding"/>
    <property type="evidence" value="ECO:0007669"/>
    <property type="project" value="UniProtKB-KW"/>
</dbReference>
<feature type="domain" description="Tr-type G" evidence="7">
    <location>
        <begin position="7"/>
        <end position="264"/>
    </location>
</feature>
<evidence type="ECO:0000256" key="4">
    <source>
        <dbReference type="ARBA" id="ARBA00022917"/>
    </source>
</evidence>
<dbReference type="PROSITE" id="PS51722">
    <property type="entry name" value="G_TR_2"/>
    <property type="match status" value="1"/>
</dbReference>
<evidence type="ECO:0000313" key="8">
    <source>
        <dbReference type="EMBL" id="VFK27838.1"/>
    </source>
</evidence>
<dbReference type="Gene3D" id="3.30.70.240">
    <property type="match status" value="1"/>
</dbReference>
<dbReference type="Gene3D" id="2.40.30.10">
    <property type="entry name" value="Translation factors"/>
    <property type="match status" value="1"/>
</dbReference>
<dbReference type="NCBIfam" id="NF009891">
    <property type="entry name" value="PRK13351.1-1"/>
    <property type="match status" value="1"/>
</dbReference>
<dbReference type="SUPFAM" id="SSF54211">
    <property type="entry name" value="Ribosomal protein S5 domain 2-like"/>
    <property type="match status" value="1"/>
</dbReference>
<dbReference type="InterPro" id="IPR009022">
    <property type="entry name" value="EFG_III"/>
</dbReference>
<protein>
    <recommendedName>
        <fullName evidence="1">Elongation factor G</fullName>
    </recommendedName>
</protein>
<dbReference type="GO" id="GO:0003746">
    <property type="term" value="F:translation elongation factor activity"/>
    <property type="evidence" value="ECO:0007669"/>
    <property type="project" value="UniProtKB-KW"/>
</dbReference>
<dbReference type="PANTHER" id="PTHR43261">
    <property type="entry name" value="TRANSLATION ELONGATION FACTOR G-RELATED"/>
    <property type="match status" value="1"/>
</dbReference>
<dbReference type="SUPFAM" id="SSF54980">
    <property type="entry name" value="EF-G C-terminal domain-like"/>
    <property type="match status" value="2"/>
</dbReference>
<dbReference type="GO" id="GO:0097216">
    <property type="term" value="F:guanosine tetraphosphate binding"/>
    <property type="evidence" value="ECO:0007669"/>
    <property type="project" value="UniProtKB-ARBA"/>
</dbReference>
<dbReference type="CDD" id="cd01434">
    <property type="entry name" value="EFG_mtEFG1_IV"/>
    <property type="match status" value="1"/>
</dbReference>
<dbReference type="InterPro" id="IPR005517">
    <property type="entry name" value="Transl_elong_EFG/EF2_IV"/>
</dbReference>
<dbReference type="Pfam" id="PF00679">
    <property type="entry name" value="EFG_C"/>
    <property type="match status" value="1"/>
</dbReference>
<dbReference type="SMART" id="SM00838">
    <property type="entry name" value="EFG_C"/>
    <property type="match status" value="1"/>
</dbReference>
<dbReference type="GO" id="GO:0032790">
    <property type="term" value="P:ribosome disassembly"/>
    <property type="evidence" value="ECO:0007669"/>
    <property type="project" value="TreeGrafter"/>
</dbReference>